<feature type="transmembrane region" description="Helical" evidence="1">
    <location>
        <begin position="174"/>
        <end position="193"/>
    </location>
</feature>
<keyword evidence="1" id="KW-0472">Membrane</keyword>
<feature type="transmembrane region" description="Helical" evidence="1">
    <location>
        <begin position="15"/>
        <end position="34"/>
    </location>
</feature>
<comment type="caution">
    <text evidence="2">The sequence shown here is derived from an EMBL/GenBank/DDBJ whole genome shotgun (WGS) entry which is preliminary data.</text>
</comment>
<protein>
    <submittedName>
        <fullName evidence="2">Uncharacterized protein</fullName>
    </submittedName>
</protein>
<dbReference type="PANTHER" id="PTHR11360:SF306">
    <property type="entry name" value="RE01051P"/>
    <property type="match status" value="1"/>
</dbReference>
<keyword evidence="1" id="KW-1133">Transmembrane helix</keyword>
<feature type="transmembrane region" description="Helical" evidence="1">
    <location>
        <begin position="361"/>
        <end position="382"/>
    </location>
</feature>
<dbReference type="EMBL" id="CAXITT010000080">
    <property type="protein sequence ID" value="CAL1531057.1"/>
    <property type="molecule type" value="Genomic_DNA"/>
</dbReference>
<feature type="transmembrane region" description="Helical" evidence="1">
    <location>
        <begin position="397"/>
        <end position="420"/>
    </location>
</feature>
<dbReference type="PANTHER" id="PTHR11360">
    <property type="entry name" value="MONOCARBOXYLATE TRANSPORTER"/>
    <property type="match status" value="1"/>
</dbReference>
<dbReference type="CDD" id="cd17352">
    <property type="entry name" value="MFS_MCT_SLC16"/>
    <property type="match status" value="1"/>
</dbReference>
<dbReference type="InterPro" id="IPR011701">
    <property type="entry name" value="MFS"/>
</dbReference>
<dbReference type="SUPFAM" id="SSF103473">
    <property type="entry name" value="MFS general substrate transporter"/>
    <property type="match status" value="1"/>
</dbReference>
<feature type="transmembrane region" description="Helical" evidence="1">
    <location>
        <begin position="427"/>
        <end position="446"/>
    </location>
</feature>
<sequence>MKPARQTFHPVDRGWSWMIMIASFGVHFVTMGYLKSFGLLIVEFQEKLGSSATQTSTIKGVQEFCYCFLTLLVTNYGVKRMSIRTLSILGVLLETLSVAISGFLPNGVVLIFTLGAIFGCGNALLYCPTLIILSQYFKIRRPLATSIAACGSSVGGIAFPALTNYLLDRFGLQGTTLLLSGIMLQQMIFVIVYTPPSDYQPMKAKDYVDEVEAKLGTDNGNGTQLHSIKSPVVEEEKQLLANLNGTDNGGNLNQLLLKNENSKISETVEPNGSNSLNSVPNLKISRENSTENKANHETDLTDINERYSLHPNEDTLLADTSNKVLPLRQETDTNENVVSRPLKPGSCFKIKVPAIMKLPTFWVLAIYYMFAKNGTVIPTIYLPTFARERNLSHDESALVLMLSSSVDIAGKILSGLILHFKILKPTSYMIIPLVCMGVIYNLTPLFTDFNSIVGLGLAYGLLCSSFWPLLTLIVIEVLGSKRLPSALGYYSIFMSLSGAASFPISGALRDATGTYTSSFHFFGALYLTAALSLVCVKFMIKKKDDNEKKATQ</sequence>
<accession>A0AAV2HBW0</accession>
<feature type="transmembrane region" description="Helical" evidence="1">
    <location>
        <begin position="110"/>
        <end position="131"/>
    </location>
</feature>
<evidence type="ECO:0000313" key="2">
    <source>
        <dbReference type="EMBL" id="CAL1531057.1"/>
    </source>
</evidence>
<reference evidence="2 3" key="1">
    <citation type="submission" date="2024-04" db="EMBL/GenBank/DDBJ databases">
        <authorList>
            <consortium name="Genoscope - CEA"/>
            <person name="William W."/>
        </authorList>
    </citation>
    <scope>NUCLEOTIDE SEQUENCE [LARGE SCALE GENOMIC DNA]</scope>
</reference>
<dbReference type="InterPro" id="IPR036259">
    <property type="entry name" value="MFS_trans_sf"/>
</dbReference>
<gene>
    <name evidence="2" type="ORF">GSLYS_00005182001</name>
</gene>
<organism evidence="2 3">
    <name type="scientific">Lymnaea stagnalis</name>
    <name type="common">Great pond snail</name>
    <name type="synonym">Helix stagnalis</name>
    <dbReference type="NCBI Taxonomy" id="6523"/>
    <lineage>
        <taxon>Eukaryota</taxon>
        <taxon>Metazoa</taxon>
        <taxon>Spiralia</taxon>
        <taxon>Lophotrochozoa</taxon>
        <taxon>Mollusca</taxon>
        <taxon>Gastropoda</taxon>
        <taxon>Heterobranchia</taxon>
        <taxon>Euthyneura</taxon>
        <taxon>Panpulmonata</taxon>
        <taxon>Hygrophila</taxon>
        <taxon>Lymnaeoidea</taxon>
        <taxon>Lymnaeidae</taxon>
        <taxon>Lymnaea</taxon>
    </lineage>
</organism>
<dbReference type="Pfam" id="PF07690">
    <property type="entry name" value="MFS_1"/>
    <property type="match status" value="1"/>
</dbReference>
<dbReference type="Gene3D" id="1.20.1250.20">
    <property type="entry name" value="MFS general substrate transporter like domains"/>
    <property type="match status" value="2"/>
</dbReference>
<feature type="transmembrane region" description="Helical" evidence="1">
    <location>
        <begin position="143"/>
        <end position="162"/>
    </location>
</feature>
<dbReference type="GO" id="GO:0008028">
    <property type="term" value="F:monocarboxylic acid transmembrane transporter activity"/>
    <property type="evidence" value="ECO:0007669"/>
    <property type="project" value="TreeGrafter"/>
</dbReference>
<feature type="transmembrane region" description="Helical" evidence="1">
    <location>
        <begin position="452"/>
        <end position="475"/>
    </location>
</feature>
<dbReference type="AlphaFoldDB" id="A0AAV2HBW0"/>
<dbReference type="Proteomes" id="UP001497497">
    <property type="component" value="Unassembled WGS sequence"/>
</dbReference>
<name>A0AAV2HBW0_LYMST</name>
<evidence type="ECO:0000313" key="3">
    <source>
        <dbReference type="Proteomes" id="UP001497497"/>
    </source>
</evidence>
<keyword evidence="1" id="KW-0812">Transmembrane</keyword>
<evidence type="ECO:0000256" key="1">
    <source>
        <dbReference type="SAM" id="Phobius"/>
    </source>
</evidence>
<proteinExistence type="predicted"/>
<dbReference type="InterPro" id="IPR050327">
    <property type="entry name" value="Proton-linked_MCT"/>
</dbReference>
<feature type="transmembrane region" description="Helical" evidence="1">
    <location>
        <begin position="487"/>
        <end position="507"/>
    </location>
</feature>
<feature type="transmembrane region" description="Helical" evidence="1">
    <location>
        <begin position="519"/>
        <end position="540"/>
    </location>
</feature>
<keyword evidence="3" id="KW-1185">Reference proteome</keyword>
<feature type="transmembrane region" description="Helical" evidence="1">
    <location>
        <begin position="86"/>
        <end position="104"/>
    </location>
</feature>